<evidence type="ECO:0000313" key="2">
    <source>
        <dbReference type="EMBL" id="ASV73004.1"/>
    </source>
</evidence>
<protein>
    <submittedName>
        <fullName evidence="2">Uncharacterized protein</fullName>
    </submittedName>
</protein>
<dbReference type="EMBL" id="CP018477">
    <property type="protein sequence ID" value="ASV73004.1"/>
    <property type="molecule type" value="Genomic_DNA"/>
</dbReference>
<feature type="region of interest" description="Disordered" evidence="1">
    <location>
        <begin position="21"/>
        <end position="59"/>
    </location>
</feature>
<accession>A0A286RAK9</accession>
<organism evidence="2 3">
    <name type="scientific">Thermogutta terrifontis</name>
    <dbReference type="NCBI Taxonomy" id="1331910"/>
    <lineage>
        <taxon>Bacteria</taxon>
        <taxon>Pseudomonadati</taxon>
        <taxon>Planctomycetota</taxon>
        <taxon>Planctomycetia</taxon>
        <taxon>Pirellulales</taxon>
        <taxon>Thermoguttaceae</taxon>
        <taxon>Thermogutta</taxon>
    </lineage>
</organism>
<gene>
    <name evidence="2" type="ORF">THTE_0402</name>
</gene>
<dbReference type="KEGG" id="ttf:THTE_0402"/>
<name>A0A286RAK9_9BACT</name>
<keyword evidence="3" id="KW-1185">Reference proteome</keyword>
<evidence type="ECO:0000256" key="1">
    <source>
        <dbReference type="SAM" id="MobiDB-lite"/>
    </source>
</evidence>
<dbReference type="AlphaFoldDB" id="A0A286RAK9"/>
<sequence>MSCPYRKWRNVLVTSDEHRLITHPASPGTRSVPLRPFGGTCLSGPPPGGTRLSGPLINV</sequence>
<evidence type="ECO:0000313" key="3">
    <source>
        <dbReference type="Proteomes" id="UP000215086"/>
    </source>
</evidence>
<proteinExistence type="predicted"/>
<dbReference type="Proteomes" id="UP000215086">
    <property type="component" value="Chromosome"/>
</dbReference>
<reference evidence="2 3" key="1">
    <citation type="journal article" name="Front. Microbiol.">
        <title>Sugar Metabolism of the First Thermophilic Planctomycete Thermogutta terrifontis: Comparative Genomic and Transcriptomic Approaches.</title>
        <authorList>
            <person name="Elcheninov A.G."/>
            <person name="Menzel P."/>
            <person name="Gudbergsdottir S.R."/>
            <person name="Slesarev A.I."/>
            <person name="Kadnikov V.V."/>
            <person name="Krogh A."/>
            <person name="Bonch-Osmolovskaya E.A."/>
            <person name="Peng X."/>
            <person name="Kublanov I.V."/>
        </authorList>
    </citation>
    <scope>NUCLEOTIDE SEQUENCE [LARGE SCALE GENOMIC DNA]</scope>
    <source>
        <strain evidence="2 3">R1</strain>
    </source>
</reference>